<protein>
    <submittedName>
        <fullName evidence="1">Uncharacterized protein</fullName>
    </submittedName>
</protein>
<dbReference type="AlphaFoldDB" id="A0A0K2UXD5"/>
<reference evidence="1" key="1">
    <citation type="submission" date="2014-05" db="EMBL/GenBank/DDBJ databases">
        <authorList>
            <person name="Chronopoulou M."/>
        </authorList>
    </citation>
    <scope>NUCLEOTIDE SEQUENCE</scope>
    <source>
        <tissue evidence="1">Whole organism</tissue>
    </source>
</reference>
<dbReference type="EMBL" id="HACA01025552">
    <property type="protein sequence ID" value="CDW42913.1"/>
    <property type="molecule type" value="Transcribed_RNA"/>
</dbReference>
<organism evidence="1">
    <name type="scientific">Lepeophtheirus salmonis</name>
    <name type="common">Salmon louse</name>
    <name type="synonym">Caligus salmonis</name>
    <dbReference type="NCBI Taxonomy" id="72036"/>
    <lineage>
        <taxon>Eukaryota</taxon>
        <taxon>Metazoa</taxon>
        <taxon>Ecdysozoa</taxon>
        <taxon>Arthropoda</taxon>
        <taxon>Crustacea</taxon>
        <taxon>Multicrustacea</taxon>
        <taxon>Hexanauplia</taxon>
        <taxon>Copepoda</taxon>
        <taxon>Siphonostomatoida</taxon>
        <taxon>Caligidae</taxon>
        <taxon>Lepeophtheirus</taxon>
    </lineage>
</organism>
<evidence type="ECO:0000313" key="1">
    <source>
        <dbReference type="EMBL" id="CDW42913.1"/>
    </source>
</evidence>
<name>A0A0K2UXD5_LEPSM</name>
<proteinExistence type="predicted"/>
<sequence length="36" mass="4143">MHICHAIGYYLRTSSLNITPGLITCRVCLYVQKLFN</sequence>
<accession>A0A0K2UXD5</accession>